<organism evidence="3 4">
    <name type="scientific">Natronoglomus mannanivorans</name>
    <dbReference type="NCBI Taxonomy" id="2979990"/>
    <lineage>
        <taxon>Archaea</taxon>
        <taxon>Methanobacteriati</taxon>
        <taxon>Methanobacteriota</taxon>
        <taxon>Stenosarchaea group</taxon>
        <taxon>Halobacteria</taxon>
        <taxon>Halobacteriales</taxon>
        <taxon>Natrialbaceae</taxon>
        <taxon>Natronoglomus</taxon>
    </lineage>
</organism>
<dbReference type="RefSeq" id="WP_338008902.1">
    <property type="nucleotide sequence ID" value="NZ_JAOPKB010000015.1"/>
</dbReference>
<dbReference type="InterPro" id="IPR026371">
    <property type="entry name" value="PGF_CTERM"/>
</dbReference>
<accession>A0ABT2QJC7</accession>
<evidence type="ECO:0000313" key="4">
    <source>
        <dbReference type="Proteomes" id="UP001320972"/>
    </source>
</evidence>
<comment type="caution">
    <text evidence="3">The sequence shown here is derived from an EMBL/GenBank/DDBJ whole genome shotgun (WGS) entry which is preliminary data.</text>
</comment>
<dbReference type="EMBL" id="JAOPKB010000015">
    <property type="protein sequence ID" value="MCU4975024.1"/>
    <property type="molecule type" value="Genomic_DNA"/>
</dbReference>
<dbReference type="NCBIfam" id="TIGR04126">
    <property type="entry name" value="PGF_CTERM"/>
    <property type="match status" value="1"/>
</dbReference>
<protein>
    <submittedName>
        <fullName evidence="3">PGF-CTERM sorting domain-containing protein</fullName>
    </submittedName>
</protein>
<name>A0ABT2QJC7_9EURY</name>
<reference evidence="3 4" key="1">
    <citation type="submission" date="2022-09" db="EMBL/GenBank/DDBJ databases">
        <title>Enrichment on poylsaccharides allowed isolation of novel metabolic and taxonomic groups of Haloarchaea.</title>
        <authorList>
            <person name="Sorokin D.Y."/>
            <person name="Elcheninov A.G."/>
            <person name="Khizhniak T.V."/>
            <person name="Kolganova T.V."/>
            <person name="Kublanov I.V."/>
        </authorList>
    </citation>
    <scope>NUCLEOTIDE SEQUENCE [LARGE SCALE GENOMIC DNA]</scope>
    <source>
        <strain evidence="3 4">AArc-m2/3/4</strain>
    </source>
</reference>
<gene>
    <name evidence="3" type="ORF">OB955_20155</name>
</gene>
<proteinExistence type="predicted"/>
<keyword evidence="1" id="KW-0732">Signal</keyword>
<feature type="compositionally biased region" description="Acidic residues" evidence="2">
    <location>
        <begin position="223"/>
        <end position="245"/>
    </location>
</feature>
<sequence>MGTTVRVLLITILLVAVAATPVALAATEPVDLTITEIEDIAPNETTTGTVTAVGASRGISAYELTLALEGEAATFEDIAIHAGDGNGPLTDIEYAADGTEAVIAVALLDATHEPAAEIDLFDVTLEGATDGTAGLEITRVMELTDLDIDQYEIRATDRTTVQVGDDDGEPLAVPGDVPATADALELDLEVLATTATNVDLAVTATNTGDESISREIALTLGDDPVDDSVDDDTAEEPVAEDDSEPYTDNSVPGFEIAMTVIALLVATVTLGRDRH</sequence>
<evidence type="ECO:0000256" key="2">
    <source>
        <dbReference type="SAM" id="MobiDB-lite"/>
    </source>
</evidence>
<evidence type="ECO:0000256" key="1">
    <source>
        <dbReference type="ARBA" id="ARBA00022729"/>
    </source>
</evidence>
<evidence type="ECO:0000313" key="3">
    <source>
        <dbReference type="EMBL" id="MCU4975024.1"/>
    </source>
</evidence>
<dbReference type="Proteomes" id="UP001320972">
    <property type="component" value="Unassembled WGS sequence"/>
</dbReference>
<keyword evidence="4" id="KW-1185">Reference proteome</keyword>
<feature type="region of interest" description="Disordered" evidence="2">
    <location>
        <begin position="220"/>
        <end position="251"/>
    </location>
</feature>